<evidence type="ECO:0000256" key="1">
    <source>
        <dbReference type="ARBA" id="ARBA00023157"/>
    </source>
</evidence>
<dbReference type="PANTHER" id="PTHR19143:SF327">
    <property type="entry name" value="FI21813P1-RELATED"/>
    <property type="match status" value="1"/>
</dbReference>
<dbReference type="CDD" id="cd00087">
    <property type="entry name" value="FReD"/>
    <property type="match status" value="1"/>
</dbReference>
<reference evidence="4" key="1">
    <citation type="submission" date="2013-07" db="EMBL/GenBank/DDBJ databases">
        <authorList>
            <person name="Geib S."/>
        </authorList>
    </citation>
    <scope>NUCLEOTIDE SEQUENCE</scope>
</reference>
<reference evidence="4" key="2">
    <citation type="journal article" date="2014" name="BMC Genomics">
        <title>A genomic perspective to assessing quality of mass-reared SIT flies used in Mediterranean fruit fly (Ceratitis capitata) eradication in California.</title>
        <authorList>
            <person name="Calla B."/>
            <person name="Hall B."/>
            <person name="Hou S."/>
            <person name="Geib S.M."/>
        </authorList>
    </citation>
    <scope>NUCLEOTIDE SEQUENCE</scope>
</reference>
<dbReference type="PANTHER" id="PTHR19143">
    <property type="entry name" value="FIBRINOGEN/TENASCIN/ANGIOPOEITIN"/>
    <property type="match status" value="1"/>
</dbReference>
<accession>W8C1S5</accession>
<dbReference type="PROSITE" id="PS00514">
    <property type="entry name" value="FIBRINOGEN_C_1"/>
    <property type="match status" value="1"/>
</dbReference>
<sequence length="255" mass="29391">MVCVYFARVFIINVFIFLSCDLSFAVENITDGPLIEGRLLNSATFGPTLPRSCAEALTGSAQSGIYQLYLPEWLEHRFFAYCLKDANDGDAWTVVQRRQDELVNFYRNWHDYQTGFGNLDGNFFIGLNKLHALTQVQLQELWIQMTDYLGTTTYAKYDGFAVGDEEEKYALTILGKNSGTAGEALKGFHDGQKFSTFDQDNDEYKDNCAEIWKGAWWYKDCWWSNLNGSYNKTLLWNGRYPNAMKYTHLAIRPRK</sequence>
<protein>
    <submittedName>
        <fullName evidence="4">Tenascin-R</fullName>
    </submittedName>
</protein>
<feature type="signal peptide" evidence="2">
    <location>
        <begin position="1"/>
        <end position="25"/>
    </location>
</feature>
<dbReference type="Pfam" id="PF00147">
    <property type="entry name" value="Fibrinogen_C"/>
    <property type="match status" value="1"/>
</dbReference>
<dbReference type="Gene3D" id="3.90.215.10">
    <property type="entry name" value="Gamma Fibrinogen, chain A, domain 1"/>
    <property type="match status" value="1"/>
</dbReference>
<keyword evidence="2" id="KW-0732">Signal</keyword>
<feature type="domain" description="Fibrinogen C-terminal" evidence="3">
    <location>
        <begin position="44"/>
        <end position="255"/>
    </location>
</feature>
<evidence type="ECO:0000256" key="2">
    <source>
        <dbReference type="SAM" id="SignalP"/>
    </source>
</evidence>
<feature type="chain" id="PRO_5004906720" evidence="2">
    <location>
        <begin position="26"/>
        <end position="255"/>
    </location>
</feature>
<dbReference type="InterPro" id="IPR050373">
    <property type="entry name" value="Fibrinogen_C-term_domain"/>
</dbReference>
<organism evidence="4">
    <name type="scientific">Ceratitis capitata</name>
    <name type="common">Mediterranean fruit fly</name>
    <name type="synonym">Tephritis capitata</name>
    <dbReference type="NCBI Taxonomy" id="7213"/>
    <lineage>
        <taxon>Eukaryota</taxon>
        <taxon>Metazoa</taxon>
        <taxon>Ecdysozoa</taxon>
        <taxon>Arthropoda</taxon>
        <taxon>Hexapoda</taxon>
        <taxon>Insecta</taxon>
        <taxon>Pterygota</taxon>
        <taxon>Neoptera</taxon>
        <taxon>Endopterygota</taxon>
        <taxon>Diptera</taxon>
        <taxon>Brachycera</taxon>
        <taxon>Muscomorpha</taxon>
        <taxon>Tephritoidea</taxon>
        <taxon>Tephritidae</taxon>
        <taxon>Ceratitis</taxon>
        <taxon>Ceratitis</taxon>
    </lineage>
</organism>
<dbReference type="InterPro" id="IPR036056">
    <property type="entry name" value="Fibrinogen-like_C"/>
</dbReference>
<dbReference type="PROSITE" id="PS51406">
    <property type="entry name" value="FIBRINOGEN_C_2"/>
    <property type="match status" value="1"/>
</dbReference>
<dbReference type="SMART" id="SM00186">
    <property type="entry name" value="FBG"/>
    <property type="match status" value="1"/>
</dbReference>
<dbReference type="SUPFAM" id="SSF56496">
    <property type="entry name" value="Fibrinogen C-terminal domain-like"/>
    <property type="match status" value="1"/>
</dbReference>
<dbReference type="InterPro" id="IPR020837">
    <property type="entry name" value="Fibrinogen_CS"/>
</dbReference>
<dbReference type="InterPro" id="IPR002181">
    <property type="entry name" value="Fibrinogen_a/b/g_C_dom"/>
</dbReference>
<dbReference type="GO" id="GO:0005615">
    <property type="term" value="C:extracellular space"/>
    <property type="evidence" value="ECO:0007669"/>
    <property type="project" value="TreeGrafter"/>
</dbReference>
<dbReference type="EMBL" id="GAMC01006889">
    <property type="protein sequence ID" value="JAB99666.1"/>
    <property type="molecule type" value="mRNA"/>
</dbReference>
<evidence type="ECO:0000313" key="4">
    <source>
        <dbReference type="EMBL" id="JAB99666.1"/>
    </source>
</evidence>
<evidence type="ECO:0000259" key="3">
    <source>
        <dbReference type="PROSITE" id="PS51406"/>
    </source>
</evidence>
<gene>
    <name evidence="4" type="primary">TENR</name>
</gene>
<name>W8C1S5_CERCA</name>
<keyword evidence="1" id="KW-1015">Disulfide bond</keyword>
<proteinExistence type="evidence at transcript level"/>
<dbReference type="InterPro" id="IPR014716">
    <property type="entry name" value="Fibrinogen_a/b/g_C_1"/>
</dbReference>
<dbReference type="AlphaFoldDB" id="W8C1S5"/>
<dbReference type="OrthoDB" id="6145874at2759"/>